<dbReference type="Gene3D" id="3.40.50.300">
    <property type="entry name" value="P-loop containing nucleotide triphosphate hydrolases"/>
    <property type="match status" value="1"/>
</dbReference>
<dbReference type="EMBL" id="JBFDAA010000007">
    <property type="protein sequence ID" value="KAL1131150.1"/>
    <property type="molecule type" value="Genomic_DNA"/>
</dbReference>
<gene>
    <name evidence="4" type="ORF">AAG570_012387</name>
</gene>
<dbReference type="GO" id="GO:0005524">
    <property type="term" value="F:ATP binding"/>
    <property type="evidence" value="ECO:0007669"/>
    <property type="project" value="UniProtKB-KW"/>
</dbReference>
<evidence type="ECO:0000313" key="4">
    <source>
        <dbReference type="EMBL" id="KAL1131150.1"/>
    </source>
</evidence>
<dbReference type="InterPro" id="IPR003593">
    <property type="entry name" value="AAA+_ATPase"/>
</dbReference>
<sequence length="361" mass="41002">MVPVNRYGLLGPSGCGKTTLLSCIVGRKYLDSGTIKLAVVSRSQIGYMPQEVALFNELTIREIFNFYGKVFGLHSNRLKERSEDLQKMLELPPLTRTVGTLSGGQQRRVSLAVSLLHNPKLLILDEPTVGLDPLLCQSIWEYLLNLVNNEDKAVIITTHYIEEARQTHVIGLMREGVLLSEESPGQLMASTNSTYLEEAFLTLSTRQQEMLNYQEQKCVHYDYPLSSKNSSPSPLPNGQWFKGHRFIAQLIKNMYWVQRNVPLMTFLLILPALQSFLFCTSVGQWPKDLAVAFVSDEITYFSPSGTLMDSCREIVHNISYNEMLQCNLPEYFSCHFLRQLEGNLNVVSCFNRMHILLLPLV</sequence>
<keyword evidence="2" id="KW-0067">ATP-binding</keyword>
<evidence type="ECO:0000259" key="3">
    <source>
        <dbReference type="PROSITE" id="PS50893"/>
    </source>
</evidence>
<keyword evidence="1" id="KW-0547">Nucleotide-binding</keyword>
<dbReference type="PROSITE" id="PS50893">
    <property type="entry name" value="ABC_TRANSPORTER_2"/>
    <property type="match status" value="1"/>
</dbReference>
<dbReference type="Proteomes" id="UP001558652">
    <property type="component" value="Unassembled WGS sequence"/>
</dbReference>
<dbReference type="PANTHER" id="PTHR43038">
    <property type="entry name" value="ATP-BINDING CASSETTE, SUB-FAMILY H, MEMBER 1"/>
    <property type="match status" value="1"/>
</dbReference>
<dbReference type="PANTHER" id="PTHR43038:SF3">
    <property type="entry name" value="ABC TRANSPORTER G FAMILY MEMBER 20 ISOFORM X1"/>
    <property type="match status" value="1"/>
</dbReference>
<proteinExistence type="predicted"/>
<evidence type="ECO:0000256" key="1">
    <source>
        <dbReference type="ARBA" id="ARBA00022741"/>
    </source>
</evidence>
<name>A0ABD0YIP0_9HEMI</name>
<comment type="caution">
    <text evidence="4">The sequence shown here is derived from an EMBL/GenBank/DDBJ whole genome shotgun (WGS) entry which is preliminary data.</text>
</comment>
<dbReference type="InterPro" id="IPR003439">
    <property type="entry name" value="ABC_transporter-like_ATP-bd"/>
</dbReference>
<dbReference type="InterPro" id="IPR027417">
    <property type="entry name" value="P-loop_NTPase"/>
</dbReference>
<evidence type="ECO:0000256" key="2">
    <source>
        <dbReference type="ARBA" id="ARBA00022840"/>
    </source>
</evidence>
<dbReference type="SMART" id="SM00382">
    <property type="entry name" value="AAA"/>
    <property type="match status" value="1"/>
</dbReference>
<protein>
    <recommendedName>
        <fullName evidence="3">ABC transporter domain-containing protein</fullName>
    </recommendedName>
</protein>
<dbReference type="SUPFAM" id="SSF52540">
    <property type="entry name" value="P-loop containing nucleoside triphosphate hydrolases"/>
    <property type="match status" value="1"/>
</dbReference>
<dbReference type="InterPro" id="IPR017871">
    <property type="entry name" value="ABC_transporter-like_CS"/>
</dbReference>
<dbReference type="Pfam" id="PF00005">
    <property type="entry name" value="ABC_tran"/>
    <property type="match status" value="1"/>
</dbReference>
<evidence type="ECO:0000313" key="5">
    <source>
        <dbReference type="Proteomes" id="UP001558652"/>
    </source>
</evidence>
<feature type="domain" description="ABC transporter" evidence="3">
    <location>
        <begin position="2"/>
        <end position="200"/>
    </location>
</feature>
<reference evidence="4 5" key="1">
    <citation type="submission" date="2024-07" db="EMBL/GenBank/DDBJ databases">
        <title>Chromosome-level genome assembly of the water stick insect Ranatra chinensis (Heteroptera: Nepidae).</title>
        <authorList>
            <person name="Liu X."/>
        </authorList>
    </citation>
    <scope>NUCLEOTIDE SEQUENCE [LARGE SCALE GENOMIC DNA]</scope>
    <source>
        <strain evidence="4">Cailab_2021Rc</strain>
        <tissue evidence="4">Muscle</tissue>
    </source>
</reference>
<organism evidence="4 5">
    <name type="scientific">Ranatra chinensis</name>
    <dbReference type="NCBI Taxonomy" id="642074"/>
    <lineage>
        <taxon>Eukaryota</taxon>
        <taxon>Metazoa</taxon>
        <taxon>Ecdysozoa</taxon>
        <taxon>Arthropoda</taxon>
        <taxon>Hexapoda</taxon>
        <taxon>Insecta</taxon>
        <taxon>Pterygota</taxon>
        <taxon>Neoptera</taxon>
        <taxon>Paraneoptera</taxon>
        <taxon>Hemiptera</taxon>
        <taxon>Heteroptera</taxon>
        <taxon>Panheteroptera</taxon>
        <taxon>Nepomorpha</taxon>
        <taxon>Nepidae</taxon>
        <taxon>Ranatrinae</taxon>
        <taxon>Ranatra</taxon>
    </lineage>
</organism>
<dbReference type="AlphaFoldDB" id="A0ABD0YIP0"/>
<accession>A0ABD0YIP0</accession>
<dbReference type="PROSITE" id="PS00211">
    <property type="entry name" value="ABC_TRANSPORTER_1"/>
    <property type="match status" value="1"/>
</dbReference>
<keyword evidence="5" id="KW-1185">Reference proteome</keyword>
<dbReference type="CDD" id="cd03230">
    <property type="entry name" value="ABC_DR_subfamily_A"/>
    <property type="match status" value="1"/>
</dbReference>